<dbReference type="Pfam" id="PF20737">
    <property type="entry name" value="Glyco_hydro127C"/>
    <property type="match status" value="1"/>
</dbReference>
<feature type="non-terminal residue" evidence="2">
    <location>
        <position position="1"/>
    </location>
</feature>
<name>X1GJD4_9ZZZZ</name>
<evidence type="ECO:0000259" key="1">
    <source>
        <dbReference type="Pfam" id="PF20737"/>
    </source>
</evidence>
<dbReference type="InterPro" id="IPR049174">
    <property type="entry name" value="Beta-AFase-like"/>
</dbReference>
<dbReference type="EMBL" id="BARU01008475">
    <property type="protein sequence ID" value="GAH41734.1"/>
    <property type="molecule type" value="Genomic_DNA"/>
</dbReference>
<dbReference type="InterPro" id="IPR049049">
    <property type="entry name" value="Beta-AFase-like_GH127_C"/>
</dbReference>
<organism evidence="2">
    <name type="scientific">marine sediment metagenome</name>
    <dbReference type="NCBI Taxonomy" id="412755"/>
    <lineage>
        <taxon>unclassified sequences</taxon>
        <taxon>metagenomes</taxon>
        <taxon>ecological metagenomes</taxon>
    </lineage>
</organism>
<gene>
    <name evidence="2" type="ORF">S03H2_16572</name>
</gene>
<reference evidence="2" key="1">
    <citation type="journal article" date="2014" name="Front. Microbiol.">
        <title>High frequency of phylogenetically diverse reductive dehalogenase-homologous genes in deep subseafloor sedimentary metagenomes.</title>
        <authorList>
            <person name="Kawai M."/>
            <person name="Futagami T."/>
            <person name="Toyoda A."/>
            <person name="Takaki Y."/>
            <person name="Nishi S."/>
            <person name="Hori S."/>
            <person name="Arai W."/>
            <person name="Tsubouchi T."/>
            <person name="Morono Y."/>
            <person name="Uchiyama I."/>
            <person name="Ito T."/>
            <person name="Fujiyama A."/>
            <person name="Inagaki F."/>
            <person name="Takami H."/>
        </authorList>
    </citation>
    <scope>NUCLEOTIDE SEQUENCE</scope>
    <source>
        <strain evidence="2">Expedition CK06-06</strain>
    </source>
</reference>
<sequence>SRLAISRGPIIYCIEGADHPGVNIFDIVLPADTKLTPHFKSSLLGGVVALKGTVLLQNLSNWQGKLYRPYRKEKKTKTKLLEITAIPYYTWANRGSGKMSVWARRNDY</sequence>
<comment type="caution">
    <text evidence="2">The sequence shown here is derived from an EMBL/GenBank/DDBJ whole genome shotgun (WGS) entry which is preliminary data.</text>
</comment>
<feature type="domain" description="Non-reducing end beta-L-arabinofuranosidase-like GH127 C-terminal" evidence="1">
    <location>
        <begin position="2"/>
        <end position="103"/>
    </location>
</feature>
<accession>X1GJD4</accession>
<evidence type="ECO:0000313" key="2">
    <source>
        <dbReference type="EMBL" id="GAH41734.1"/>
    </source>
</evidence>
<dbReference type="AlphaFoldDB" id="X1GJD4"/>
<proteinExistence type="predicted"/>
<protein>
    <recommendedName>
        <fullName evidence="1">Non-reducing end beta-L-arabinofuranosidase-like GH127 C-terminal domain-containing protein</fullName>
    </recommendedName>
</protein>
<dbReference type="PANTHER" id="PTHR43465">
    <property type="entry name" value="DUF1680 DOMAIN PROTEIN (AFU_ORTHOLOGUE AFUA_1G08910)"/>
    <property type="match status" value="1"/>
</dbReference>
<dbReference type="PANTHER" id="PTHR43465:SF1">
    <property type="entry name" value="NON-REDUCING END BETA-L-ARABINOFURANOSIDASE"/>
    <property type="match status" value="1"/>
</dbReference>